<organism evidence="7 8">
    <name type="scientific">Diaphorobacter limosus</name>
    <dbReference type="NCBI Taxonomy" id="3036128"/>
    <lineage>
        <taxon>Bacteria</taxon>
        <taxon>Pseudomonadati</taxon>
        <taxon>Pseudomonadota</taxon>
        <taxon>Betaproteobacteria</taxon>
        <taxon>Burkholderiales</taxon>
        <taxon>Comamonadaceae</taxon>
        <taxon>Diaphorobacter</taxon>
    </lineage>
</organism>
<feature type="transmembrane region" description="Helical" evidence="5">
    <location>
        <begin position="110"/>
        <end position="131"/>
    </location>
</feature>
<dbReference type="Gene3D" id="3.40.30.10">
    <property type="entry name" value="Glutaredoxin"/>
    <property type="match status" value="1"/>
</dbReference>
<dbReference type="InterPro" id="IPR050553">
    <property type="entry name" value="Thioredoxin_ResA/DsbE_sf"/>
</dbReference>
<evidence type="ECO:0000256" key="5">
    <source>
        <dbReference type="SAM" id="Phobius"/>
    </source>
</evidence>
<dbReference type="InterPro" id="IPR036249">
    <property type="entry name" value="Thioredoxin-like_sf"/>
</dbReference>
<accession>A0ABZ0J7P1</accession>
<evidence type="ECO:0000256" key="2">
    <source>
        <dbReference type="ARBA" id="ARBA00022748"/>
    </source>
</evidence>
<dbReference type="EMBL" id="CP136921">
    <property type="protein sequence ID" value="WOO33684.1"/>
    <property type="molecule type" value="Genomic_DNA"/>
</dbReference>
<keyword evidence="5" id="KW-0472">Membrane</keyword>
<evidence type="ECO:0000256" key="1">
    <source>
        <dbReference type="ARBA" id="ARBA00004196"/>
    </source>
</evidence>
<dbReference type="SUPFAM" id="SSF52833">
    <property type="entry name" value="Thioredoxin-like"/>
    <property type="match status" value="1"/>
</dbReference>
<evidence type="ECO:0000256" key="3">
    <source>
        <dbReference type="ARBA" id="ARBA00023157"/>
    </source>
</evidence>
<keyword evidence="5" id="KW-0812">Transmembrane</keyword>
<dbReference type="InterPro" id="IPR001640">
    <property type="entry name" value="Lgt"/>
</dbReference>
<evidence type="ECO:0000259" key="6">
    <source>
        <dbReference type="PROSITE" id="PS51352"/>
    </source>
</evidence>
<evidence type="ECO:0000313" key="8">
    <source>
        <dbReference type="Proteomes" id="UP001303211"/>
    </source>
</evidence>
<dbReference type="PANTHER" id="PTHR42852:SF6">
    <property type="entry name" value="THIOL:DISULFIDE INTERCHANGE PROTEIN DSBE"/>
    <property type="match status" value="1"/>
</dbReference>
<gene>
    <name evidence="7" type="ORF">P4826_06335</name>
</gene>
<dbReference type="PROSITE" id="PS51352">
    <property type="entry name" value="THIOREDOXIN_2"/>
    <property type="match status" value="1"/>
</dbReference>
<dbReference type="InterPro" id="IPR017937">
    <property type="entry name" value="Thioredoxin_CS"/>
</dbReference>
<dbReference type="Proteomes" id="UP001303211">
    <property type="component" value="Chromosome"/>
</dbReference>
<feature type="transmembrane region" description="Helical" evidence="5">
    <location>
        <begin position="6"/>
        <end position="25"/>
    </location>
</feature>
<dbReference type="Pfam" id="PF01790">
    <property type="entry name" value="LGT"/>
    <property type="match status" value="1"/>
</dbReference>
<feature type="transmembrane region" description="Helical" evidence="5">
    <location>
        <begin position="83"/>
        <end position="101"/>
    </location>
</feature>
<dbReference type="PROSITE" id="PS00194">
    <property type="entry name" value="THIOREDOXIN_1"/>
    <property type="match status" value="1"/>
</dbReference>
<dbReference type="Pfam" id="PF00578">
    <property type="entry name" value="AhpC-TSA"/>
    <property type="match status" value="1"/>
</dbReference>
<dbReference type="InterPro" id="IPR013766">
    <property type="entry name" value="Thioredoxin_domain"/>
</dbReference>
<keyword evidence="3" id="KW-1015">Disulfide bond</keyword>
<proteinExistence type="predicted"/>
<dbReference type="CDD" id="cd02966">
    <property type="entry name" value="TlpA_like_family"/>
    <property type="match status" value="1"/>
</dbReference>
<protein>
    <submittedName>
        <fullName evidence="7">TlpA disulfide reductase family protein</fullName>
    </submittedName>
</protein>
<dbReference type="PANTHER" id="PTHR42852">
    <property type="entry name" value="THIOL:DISULFIDE INTERCHANGE PROTEIN DSBE"/>
    <property type="match status" value="1"/>
</dbReference>
<dbReference type="RefSeq" id="WP_317703049.1">
    <property type="nucleotide sequence ID" value="NZ_CP136921.1"/>
</dbReference>
<reference evidence="7 8" key="1">
    <citation type="submission" date="2023-03" db="EMBL/GenBank/DDBJ databases">
        <title>Diaphorobacter basophil sp. nov., isolated from a sewage-treatment plant.</title>
        <authorList>
            <person name="Yang K."/>
        </authorList>
    </citation>
    <scope>NUCLEOTIDE SEQUENCE [LARGE SCALE GENOMIC DNA]</scope>
    <source>
        <strain evidence="7 8">Y-1</strain>
    </source>
</reference>
<keyword evidence="4" id="KW-0676">Redox-active center</keyword>
<name>A0ABZ0J7P1_9BURK</name>
<evidence type="ECO:0000313" key="7">
    <source>
        <dbReference type="EMBL" id="WOO33684.1"/>
    </source>
</evidence>
<comment type="subcellular location">
    <subcellularLocation>
        <location evidence="1">Cell envelope</location>
    </subcellularLocation>
</comment>
<feature type="domain" description="Thioredoxin" evidence="6">
    <location>
        <begin position="133"/>
        <end position="270"/>
    </location>
</feature>
<sequence>MDSVLQLGPLVLPWALIILLVGWQLGHWVHERLARRSGLTPGPHAWRLTLAALLAARLGFVLQYRAEYGAAPWSVLDIRDGGWQPWAGLAAALLYVGLLWLRRSPWRQPALAGVAVFATIWLAGLALLQAMAPQRPTELPDWRGVALDARSVALPELRGQSVVINLWASWCPPCRREMPVLLQASRAHPEVRFLWINQGEPPETALRYASQQGLPAADVLLDTASQLGRDLDSKALPTTLFYDAQGRLQAVRAGELSAATLAQHLGRITASGTARQASK</sequence>
<keyword evidence="5" id="KW-1133">Transmembrane helix</keyword>
<keyword evidence="8" id="KW-1185">Reference proteome</keyword>
<evidence type="ECO:0000256" key="4">
    <source>
        <dbReference type="ARBA" id="ARBA00023284"/>
    </source>
</evidence>
<dbReference type="InterPro" id="IPR000866">
    <property type="entry name" value="AhpC/TSA"/>
</dbReference>
<keyword evidence="2" id="KW-0201">Cytochrome c-type biogenesis</keyword>